<dbReference type="EMBL" id="LAZR01062713">
    <property type="protein sequence ID" value="KKK60957.1"/>
    <property type="molecule type" value="Genomic_DNA"/>
</dbReference>
<sequence length="73" mass="8348">MQDDPKTMDIINPELRGMPQEDYLQELNIRSSRAGYTTREGKQIPQKIMARGFGVSKLNVWPRDNEGNLIGDN</sequence>
<proteinExistence type="predicted"/>
<organism evidence="1">
    <name type="scientific">marine sediment metagenome</name>
    <dbReference type="NCBI Taxonomy" id="412755"/>
    <lineage>
        <taxon>unclassified sequences</taxon>
        <taxon>metagenomes</taxon>
        <taxon>ecological metagenomes</taxon>
    </lineage>
</organism>
<gene>
    <name evidence="1" type="ORF">LCGC14_3019180</name>
</gene>
<accession>A0A0F8WVT4</accession>
<evidence type="ECO:0000313" key="1">
    <source>
        <dbReference type="EMBL" id="KKK60957.1"/>
    </source>
</evidence>
<protein>
    <submittedName>
        <fullName evidence="1">Uncharacterized protein</fullName>
    </submittedName>
</protein>
<reference evidence="1" key="1">
    <citation type="journal article" date="2015" name="Nature">
        <title>Complex archaea that bridge the gap between prokaryotes and eukaryotes.</title>
        <authorList>
            <person name="Spang A."/>
            <person name="Saw J.H."/>
            <person name="Jorgensen S.L."/>
            <person name="Zaremba-Niedzwiedzka K."/>
            <person name="Martijn J."/>
            <person name="Lind A.E."/>
            <person name="van Eijk R."/>
            <person name="Schleper C."/>
            <person name="Guy L."/>
            <person name="Ettema T.J."/>
        </authorList>
    </citation>
    <scope>NUCLEOTIDE SEQUENCE</scope>
</reference>
<name>A0A0F8WVT4_9ZZZZ</name>
<comment type="caution">
    <text evidence="1">The sequence shown here is derived from an EMBL/GenBank/DDBJ whole genome shotgun (WGS) entry which is preliminary data.</text>
</comment>
<dbReference type="AlphaFoldDB" id="A0A0F8WVT4"/>